<sequence length="173" mass="19949">MAKTKPKTYRKHNWRAIRDLYITGEMSLRALARRFNVDPGQISIKSRKEAWEKRRKVHQDRISSKFQQKSALDTLDRLERNKKLVLHGIGTVLAGIKKGTVKPTLADLDRLIRLDEFLHGNKPPGEGETLEELFARLTKIRIQEHKEALKLERPALQLPVIDAKVVDDDGKDK</sequence>
<proteinExistence type="predicted"/>
<comment type="caution">
    <text evidence="1">The sequence shown here is derived from an EMBL/GenBank/DDBJ whole genome shotgun (WGS) entry which is preliminary data.</text>
</comment>
<dbReference type="AlphaFoldDB" id="A0A0F9TUL5"/>
<protein>
    <submittedName>
        <fullName evidence="1">Uncharacterized protein</fullName>
    </submittedName>
</protein>
<gene>
    <name evidence="1" type="ORF">LCGC14_0609040</name>
</gene>
<name>A0A0F9TUL5_9ZZZZ</name>
<organism evidence="1">
    <name type="scientific">marine sediment metagenome</name>
    <dbReference type="NCBI Taxonomy" id="412755"/>
    <lineage>
        <taxon>unclassified sequences</taxon>
        <taxon>metagenomes</taxon>
        <taxon>ecological metagenomes</taxon>
    </lineage>
</organism>
<accession>A0A0F9TUL5</accession>
<dbReference type="EMBL" id="LAZR01001004">
    <property type="protein sequence ID" value="KKN52786.1"/>
    <property type="molecule type" value="Genomic_DNA"/>
</dbReference>
<evidence type="ECO:0000313" key="1">
    <source>
        <dbReference type="EMBL" id="KKN52786.1"/>
    </source>
</evidence>
<reference evidence="1" key="1">
    <citation type="journal article" date="2015" name="Nature">
        <title>Complex archaea that bridge the gap between prokaryotes and eukaryotes.</title>
        <authorList>
            <person name="Spang A."/>
            <person name="Saw J.H."/>
            <person name="Jorgensen S.L."/>
            <person name="Zaremba-Niedzwiedzka K."/>
            <person name="Martijn J."/>
            <person name="Lind A.E."/>
            <person name="van Eijk R."/>
            <person name="Schleper C."/>
            <person name="Guy L."/>
            <person name="Ettema T.J."/>
        </authorList>
    </citation>
    <scope>NUCLEOTIDE SEQUENCE</scope>
</reference>